<comment type="similarity">
    <text evidence="1">Belongs to the peptidase M16 family.</text>
</comment>
<dbReference type="Pfam" id="PF05193">
    <property type="entry name" value="Peptidase_M16_C"/>
    <property type="match status" value="2"/>
</dbReference>
<dbReference type="PROSITE" id="PS51257">
    <property type="entry name" value="PROKAR_LIPOPROTEIN"/>
    <property type="match status" value="1"/>
</dbReference>
<evidence type="ECO:0000259" key="3">
    <source>
        <dbReference type="Pfam" id="PF05193"/>
    </source>
</evidence>
<gene>
    <name evidence="4" type="ORF">PG915_22930</name>
</gene>
<proteinExistence type="inferred from homology"/>
<evidence type="ECO:0000259" key="2">
    <source>
        <dbReference type="Pfam" id="PF00675"/>
    </source>
</evidence>
<dbReference type="InterPro" id="IPR050361">
    <property type="entry name" value="MPP/UQCRC_Complex"/>
</dbReference>
<dbReference type="SUPFAM" id="SSF63411">
    <property type="entry name" value="LuxS/MPP-like metallohydrolase"/>
    <property type="match status" value="4"/>
</dbReference>
<dbReference type="Gene3D" id="3.30.830.10">
    <property type="entry name" value="Metalloenzyme, LuxS/M16 peptidase-like"/>
    <property type="match status" value="4"/>
</dbReference>
<dbReference type="InterPro" id="IPR011249">
    <property type="entry name" value="Metalloenz_LuxS/M16"/>
</dbReference>
<dbReference type="KEGG" id="vck:PG915_22930"/>
<dbReference type="AlphaFoldDB" id="A0AAU8BRI3"/>
<protein>
    <submittedName>
        <fullName evidence="4">M16 family metallopeptidase</fullName>
    </submittedName>
</protein>
<dbReference type="InterPro" id="IPR011765">
    <property type="entry name" value="Pept_M16_N"/>
</dbReference>
<sequence length="914" mass="102514">MKKLQLWCVSWVLLFVFGCSPESDVPIKPDTGWVSTELENGLIVSQYQKTGAPIALRLVVHGGSLQETPKQSGYAHFLEHLFFRVEDVPEQNAAKEVLFKSGVSFGADLNAFTFNQYTAYELSIDDVESLNAALSWLAYVAGGMTITEKMIEQEKGVVIGEMRQRRPEPQPYVDKAYLHLLKGTELEFHDILGSKSSIENLDLEELKRFYQQWYQPQNMDLMIVGDWGQSDVVASISRYFGSIEKGEQPRRTLIKPIEFNDEPLVATALSQEHAALDLAYQMPNPIVNTEADQLVQLGTYFIGDLISNRLSELSRSPEFTLQWNNSHTLDLNGNRLFVIGAGFEESERDQVQQAVTAAIASLTQHGVSEEELDTVKQSWLSFNDQLLNDIQTWTPNELVDYKFGMLQAQSIAQDPNQYVAVHRRLVDKMTLKDANRAIKKLLSQSPIIAVNTKLESVDVGDITAGLKQKTDKPLEMVVSKALIVPNTKGSVVSLEKQGHDLVLLTLTNGIEVLYAQHDKAADKFYGWFGSLGGSAALDNELMASGQLFPLVALNSNIGPLTPEQIERAFRRTNSYMEPFIHDVKHGVVFGTNEKGIADVMSVMHHAMSLTDVDSSAVDKAKTMLTNEINRLNQSPEFKTFNDAFKLGLDANSHLQPRTEAEIAMVNKEDVLEAYNKLFRINRGYKMVLVGTKPVTEVQPIIEQYIANIEFTGEAAYPWPTASLKLLGEGNMTTVDNYPSDDGKSKVYMVTVAERNEPRTAKDVFAEDLLQRLLNERVMQLVRVDNSLDYSPEAYGFVQEGNGLVGWSFYAHVEPEDEAKAMTLFNDVTKGVIKGFEAQERDKVVAQLKSDLSPWADNPENMSFMLFRYWLLGYGIEALYNYESVAESVTLSDLDRMVKQEFGRNSSKFSLLINP</sequence>
<dbReference type="PANTHER" id="PTHR11851:SF49">
    <property type="entry name" value="MITOCHONDRIAL-PROCESSING PEPTIDASE SUBUNIT ALPHA"/>
    <property type="match status" value="1"/>
</dbReference>
<evidence type="ECO:0000256" key="1">
    <source>
        <dbReference type="ARBA" id="ARBA00007261"/>
    </source>
</evidence>
<feature type="domain" description="Peptidase M16 C-terminal" evidence="3">
    <location>
        <begin position="665"/>
        <end position="847"/>
    </location>
</feature>
<dbReference type="EMBL" id="CP115921">
    <property type="protein sequence ID" value="XCD18132.1"/>
    <property type="molecule type" value="Genomic_DNA"/>
</dbReference>
<accession>A0AAU8BRI3</accession>
<feature type="domain" description="Peptidase M16 N-terminal" evidence="2">
    <location>
        <begin position="43"/>
        <end position="174"/>
    </location>
</feature>
<feature type="domain" description="Peptidase M16 C-terminal" evidence="3">
    <location>
        <begin position="201"/>
        <end position="377"/>
    </location>
</feature>
<dbReference type="PANTHER" id="PTHR11851">
    <property type="entry name" value="METALLOPROTEASE"/>
    <property type="match status" value="1"/>
</dbReference>
<evidence type="ECO:0000313" key="4">
    <source>
        <dbReference type="EMBL" id="XCD18132.1"/>
    </source>
</evidence>
<dbReference type="RefSeq" id="WP_353499280.1">
    <property type="nucleotide sequence ID" value="NZ_CP115921.1"/>
</dbReference>
<dbReference type="GO" id="GO:0046872">
    <property type="term" value="F:metal ion binding"/>
    <property type="evidence" value="ECO:0007669"/>
    <property type="project" value="InterPro"/>
</dbReference>
<dbReference type="InterPro" id="IPR007863">
    <property type="entry name" value="Peptidase_M16_C"/>
</dbReference>
<name>A0AAU8BRI3_9VIBR</name>
<organism evidence="4">
    <name type="scientific">Vibrio chaetopteri</name>
    <dbReference type="NCBI Taxonomy" id="3016528"/>
    <lineage>
        <taxon>Bacteria</taxon>
        <taxon>Pseudomonadati</taxon>
        <taxon>Pseudomonadota</taxon>
        <taxon>Gammaproteobacteria</taxon>
        <taxon>Vibrionales</taxon>
        <taxon>Vibrionaceae</taxon>
        <taxon>Vibrio</taxon>
    </lineage>
</organism>
<dbReference type="Pfam" id="PF00675">
    <property type="entry name" value="Peptidase_M16"/>
    <property type="match status" value="1"/>
</dbReference>
<reference evidence="4" key="1">
    <citation type="submission" date="2023-01" db="EMBL/GenBank/DDBJ databases">
        <title>Vibrio sp. CB1-14 genome sequencing.</title>
        <authorList>
            <person name="Otstavnykh N."/>
            <person name="Isaeva M."/>
            <person name="Meleshko D."/>
        </authorList>
    </citation>
    <scope>NUCLEOTIDE SEQUENCE</scope>
    <source>
        <strain evidence="4">CB1-14</strain>
    </source>
</reference>